<gene>
    <name evidence="1" type="ORF">LKD36_15350</name>
</gene>
<dbReference type="Proteomes" id="UP001198220">
    <property type="component" value="Unassembled WGS sequence"/>
</dbReference>
<sequence length="51" mass="6018">MDHWNRFALTGDVREYLAYRAEEDRAGRSGEKYERTKLYGDRHCAVCHAGR</sequence>
<proteinExistence type="predicted"/>
<keyword evidence="2" id="KW-1185">Reference proteome</keyword>
<name>A0AAE3AD14_9FIRM</name>
<protein>
    <submittedName>
        <fullName evidence="1">Uncharacterized protein</fullName>
    </submittedName>
</protein>
<dbReference type="AlphaFoldDB" id="A0AAE3AD14"/>
<dbReference type="EMBL" id="JAJEPS010000023">
    <property type="protein sequence ID" value="MCC2127530.1"/>
    <property type="molecule type" value="Genomic_DNA"/>
</dbReference>
<reference evidence="1 2" key="1">
    <citation type="submission" date="2021-10" db="EMBL/GenBank/DDBJ databases">
        <title>Anaerobic single-cell dispensing facilitates the cultivation of human gut bacteria.</title>
        <authorList>
            <person name="Afrizal A."/>
        </authorList>
    </citation>
    <scope>NUCLEOTIDE SEQUENCE [LARGE SCALE GENOMIC DNA]</scope>
    <source>
        <strain evidence="1 2">CLA-AA-H276</strain>
    </source>
</reference>
<evidence type="ECO:0000313" key="2">
    <source>
        <dbReference type="Proteomes" id="UP001198220"/>
    </source>
</evidence>
<dbReference type="RefSeq" id="WP_308460144.1">
    <property type="nucleotide sequence ID" value="NZ_JAJEPS010000023.1"/>
</dbReference>
<evidence type="ECO:0000313" key="1">
    <source>
        <dbReference type="EMBL" id="MCC2127530.1"/>
    </source>
</evidence>
<organism evidence="1 2">
    <name type="scientific">Hominiventricola filiformis</name>
    <dbReference type="NCBI Taxonomy" id="2885352"/>
    <lineage>
        <taxon>Bacteria</taxon>
        <taxon>Bacillati</taxon>
        <taxon>Bacillota</taxon>
        <taxon>Clostridia</taxon>
        <taxon>Lachnospirales</taxon>
        <taxon>Lachnospiraceae</taxon>
        <taxon>Hominiventricola</taxon>
    </lineage>
</organism>
<accession>A0AAE3AD14</accession>
<comment type="caution">
    <text evidence="1">The sequence shown here is derived from an EMBL/GenBank/DDBJ whole genome shotgun (WGS) entry which is preliminary data.</text>
</comment>